<comment type="caution">
    <text evidence="1">The sequence shown here is derived from an EMBL/GenBank/DDBJ whole genome shotgun (WGS) entry which is preliminary data.</text>
</comment>
<name>A0A8S3G694_9BILA</name>
<reference evidence="1" key="1">
    <citation type="submission" date="2021-02" db="EMBL/GenBank/DDBJ databases">
        <authorList>
            <person name="Nowell W R."/>
        </authorList>
    </citation>
    <scope>NUCLEOTIDE SEQUENCE</scope>
</reference>
<gene>
    <name evidence="1" type="ORF">BYL167_LOCUS72475</name>
</gene>
<evidence type="ECO:0000313" key="1">
    <source>
        <dbReference type="EMBL" id="CAF5152040.1"/>
    </source>
</evidence>
<accession>A0A8S3G694</accession>
<dbReference type="Proteomes" id="UP000681967">
    <property type="component" value="Unassembled WGS sequence"/>
</dbReference>
<feature type="non-terminal residue" evidence="1">
    <location>
        <position position="49"/>
    </location>
</feature>
<protein>
    <submittedName>
        <fullName evidence="1">Uncharacterized protein</fullName>
    </submittedName>
</protein>
<dbReference type="AlphaFoldDB" id="A0A8S3G694"/>
<proteinExistence type="predicted"/>
<evidence type="ECO:0000313" key="2">
    <source>
        <dbReference type="Proteomes" id="UP000681967"/>
    </source>
</evidence>
<organism evidence="1 2">
    <name type="scientific">Rotaria magnacalcarata</name>
    <dbReference type="NCBI Taxonomy" id="392030"/>
    <lineage>
        <taxon>Eukaryota</taxon>
        <taxon>Metazoa</taxon>
        <taxon>Spiralia</taxon>
        <taxon>Gnathifera</taxon>
        <taxon>Rotifera</taxon>
        <taxon>Eurotatoria</taxon>
        <taxon>Bdelloidea</taxon>
        <taxon>Philodinida</taxon>
        <taxon>Philodinidae</taxon>
        <taxon>Rotaria</taxon>
    </lineage>
</organism>
<dbReference type="EMBL" id="CAJOBH010258425">
    <property type="protein sequence ID" value="CAF5152040.1"/>
    <property type="molecule type" value="Genomic_DNA"/>
</dbReference>
<sequence length="49" mass="5539">MDVGALDAENPNHLIIWLDQHIGQPEWCQHLKRAFSTQTDPKTSVAVNL</sequence>